<keyword evidence="3" id="KW-1185">Reference proteome</keyword>
<accession>A0A0C3HZB2</accession>
<dbReference type="SUPFAM" id="SSF54637">
    <property type="entry name" value="Thioesterase/thiol ester dehydrase-isomerase"/>
    <property type="match status" value="1"/>
</dbReference>
<evidence type="ECO:0000313" key="2">
    <source>
        <dbReference type="EMBL" id="KIN07567.1"/>
    </source>
</evidence>
<reference evidence="3" key="2">
    <citation type="submission" date="2015-01" db="EMBL/GenBank/DDBJ databases">
        <title>Evolutionary Origins and Diversification of the Mycorrhizal Mutualists.</title>
        <authorList>
            <consortium name="DOE Joint Genome Institute"/>
            <consortium name="Mycorrhizal Genomics Consortium"/>
            <person name="Kohler A."/>
            <person name="Kuo A."/>
            <person name="Nagy L.G."/>
            <person name="Floudas D."/>
            <person name="Copeland A."/>
            <person name="Barry K.W."/>
            <person name="Cichocki N."/>
            <person name="Veneault-Fourrey C."/>
            <person name="LaButti K."/>
            <person name="Lindquist E.A."/>
            <person name="Lipzen A."/>
            <person name="Lundell T."/>
            <person name="Morin E."/>
            <person name="Murat C."/>
            <person name="Riley R."/>
            <person name="Ohm R."/>
            <person name="Sun H."/>
            <person name="Tunlid A."/>
            <person name="Henrissat B."/>
            <person name="Grigoriev I.V."/>
            <person name="Hibbett D.S."/>
            <person name="Martin F."/>
        </authorList>
    </citation>
    <scope>NUCLEOTIDE SEQUENCE [LARGE SCALE GENOMIC DNA]</scope>
    <source>
        <strain evidence="3">Zn</strain>
    </source>
</reference>
<evidence type="ECO:0000259" key="1">
    <source>
        <dbReference type="Pfam" id="PF03061"/>
    </source>
</evidence>
<dbReference type="InterPro" id="IPR006683">
    <property type="entry name" value="Thioestr_dom"/>
</dbReference>
<dbReference type="HOGENOM" id="CLU_052827_4_1_1"/>
<dbReference type="CDD" id="cd03443">
    <property type="entry name" value="PaaI_thioesterase"/>
    <property type="match status" value="1"/>
</dbReference>
<dbReference type="Gene3D" id="3.10.129.10">
    <property type="entry name" value="Hotdog Thioesterase"/>
    <property type="match status" value="1"/>
</dbReference>
<gene>
    <name evidence="2" type="ORF">OIDMADRAFT_151206</name>
</gene>
<dbReference type="PANTHER" id="PTHR47260:SF3">
    <property type="entry name" value="THIOESTERASE FAMILY PROTEIN (AFU_ORTHOLOGUE AFUA_7G03960)"/>
    <property type="match status" value="1"/>
</dbReference>
<feature type="domain" description="Thioesterase" evidence="1">
    <location>
        <begin position="93"/>
        <end position="174"/>
    </location>
</feature>
<dbReference type="OrthoDB" id="506431at2759"/>
<dbReference type="EMBL" id="KN832870">
    <property type="protein sequence ID" value="KIN07567.1"/>
    <property type="molecule type" value="Genomic_DNA"/>
</dbReference>
<dbReference type="InterPro" id="IPR029069">
    <property type="entry name" value="HotDog_dom_sf"/>
</dbReference>
<name>A0A0C3HZB2_OIDMZ</name>
<proteinExistence type="predicted"/>
<organism evidence="2 3">
    <name type="scientific">Oidiodendron maius (strain Zn)</name>
    <dbReference type="NCBI Taxonomy" id="913774"/>
    <lineage>
        <taxon>Eukaryota</taxon>
        <taxon>Fungi</taxon>
        <taxon>Dikarya</taxon>
        <taxon>Ascomycota</taxon>
        <taxon>Pezizomycotina</taxon>
        <taxon>Leotiomycetes</taxon>
        <taxon>Leotiomycetes incertae sedis</taxon>
        <taxon>Myxotrichaceae</taxon>
        <taxon>Oidiodendron</taxon>
    </lineage>
</organism>
<protein>
    <recommendedName>
        <fullName evidence="1">Thioesterase domain-containing protein</fullName>
    </recommendedName>
</protein>
<dbReference type="InterPro" id="IPR052061">
    <property type="entry name" value="PTE-AB_protein"/>
</dbReference>
<evidence type="ECO:0000313" key="3">
    <source>
        <dbReference type="Proteomes" id="UP000054321"/>
    </source>
</evidence>
<reference evidence="2 3" key="1">
    <citation type="submission" date="2014-04" db="EMBL/GenBank/DDBJ databases">
        <authorList>
            <consortium name="DOE Joint Genome Institute"/>
            <person name="Kuo A."/>
            <person name="Martino E."/>
            <person name="Perotto S."/>
            <person name="Kohler A."/>
            <person name="Nagy L.G."/>
            <person name="Floudas D."/>
            <person name="Copeland A."/>
            <person name="Barry K.W."/>
            <person name="Cichocki N."/>
            <person name="Veneault-Fourrey C."/>
            <person name="LaButti K."/>
            <person name="Lindquist E.A."/>
            <person name="Lipzen A."/>
            <person name="Lundell T."/>
            <person name="Morin E."/>
            <person name="Murat C."/>
            <person name="Sun H."/>
            <person name="Tunlid A."/>
            <person name="Henrissat B."/>
            <person name="Grigoriev I.V."/>
            <person name="Hibbett D.S."/>
            <person name="Martin F."/>
            <person name="Nordberg H.P."/>
            <person name="Cantor M.N."/>
            <person name="Hua S.X."/>
        </authorList>
    </citation>
    <scope>NUCLEOTIDE SEQUENCE [LARGE SCALE GENOMIC DNA]</scope>
    <source>
        <strain evidence="2 3">Zn</strain>
    </source>
</reference>
<dbReference type="STRING" id="913774.A0A0C3HZB2"/>
<sequence>MAESRPFPDLEHFQNIPWCASLLSAPGFKHTETFSRTVKAHNEDTLFGQTLKSDNTITHAHSVYLPSTTKSPAPILEVRTFVTLSTGMNGGPNTLHGGMITTLMDDVMGTLLKLNREAEKRGETAFGVTAKIDVRFRKLMLTPGTYCVGARVTKVEGKKVRLEGWVRDEDNDVCVTSKSLWILVTRSEAQMKL</sequence>
<dbReference type="AlphaFoldDB" id="A0A0C3HZB2"/>
<dbReference type="Proteomes" id="UP000054321">
    <property type="component" value="Unassembled WGS sequence"/>
</dbReference>
<dbReference type="Pfam" id="PF03061">
    <property type="entry name" value="4HBT"/>
    <property type="match status" value="1"/>
</dbReference>
<dbReference type="PANTHER" id="PTHR47260">
    <property type="entry name" value="UPF0644 PROTEIN PB2B4.06"/>
    <property type="match status" value="1"/>
</dbReference>
<dbReference type="InParanoid" id="A0A0C3HZB2"/>